<keyword evidence="2 3" id="KW-0472">Membrane</keyword>
<dbReference type="SUPFAM" id="SSF103088">
    <property type="entry name" value="OmpA-like"/>
    <property type="match status" value="1"/>
</dbReference>
<evidence type="ECO:0000313" key="5">
    <source>
        <dbReference type="EMBL" id="STJ79212.1"/>
    </source>
</evidence>
<dbReference type="InterPro" id="IPR006664">
    <property type="entry name" value="OMP_bac"/>
</dbReference>
<dbReference type="InterPro" id="IPR036737">
    <property type="entry name" value="OmpA-like_sf"/>
</dbReference>
<evidence type="ECO:0000259" key="4">
    <source>
        <dbReference type="PROSITE" id="PS51123"/>
    </source>
</evidence>
<dbReference type="PRINTS" id="PR01021">
    <property type="entry name" value="OMPADOMAIN"/>
</dbReference>
<organism evidence="5 6">
    <name type="scientific">Escherichia coli</name>
    <dbReference type="NCBI Taxonomy" id="562"/>
    <lineage>
        <taxon>Bacteria</taxon>
        <taxon>Pseudomonadati</taxon>
        <taxon>Pseudomonadota</taxon>
        <taxon>Gammaproteobacteria</taxon>
        <taxon>Enterobacterales</taxon>
        <taxon>Enterobacteriaceae</taxon>
        <taxon>Escherichia</taxon>
    </lineage>
</organism>
<sequence length="187" mass="20305">MIKHLVAPLVFTSLILTGCQSPQGKFTPEQVAAMQSYGFTESAGDWSLGLSDAILFAKNDYKLLPESQQQIQTMAAKLASTGLTHARMDGHTDNYGEDSYNEGLSLKRANVVADAWAMGGQIPRSNLTTQGLGKKYPIASNKTAQGRAENRRVAVVITTLKTPAKQIKKGPANWPALLNRMSLKRKS</sequence>
<keyword evidence="5" id="KW-0449">Lipoprotein</keyword>
<dbReference type="AlphaFoldDB" id="A0A376Y520"/>
<dbReference type="PROSITE" id="PS51257">
    <property type="entry name" value="PROKAR_LIPOPROTEIN"/>
    <property type="match status" value="1"/>
</dbReference>
<dbReference type="Proteomes" id="UP000254785">
    <property type="component" value="Unassembled WGS sequence"/>
</dbReference>
<dbReference type="Gene3D" id="3.30.1330.60">
    <property type="entry name" value="OmpA-like domain"/>
    <property type="match status" value="1"/>
</dbReference>
<dbReference type="Pfam" id="PF00691">
    <property type="entry name" value="OmpA"/>
    <property type="match status" value="1"/>
</dbReference>
<dbReference type="PANTHER" id="PTHR30329">
    <property type="entry name" value="STATOR ELEMENT OF FLAGELLAR MOTOR COMPLEX"/>
    <property type="match status" value="1"/>
</dbReference>
<evidence type="ECO:0000256" key="2">
    <source>
        <dbReference type="ARBA" id="ARBA00023136"/>
    </source>
</evidence>
<gene>
    <name evidence="5" type="ORF">NCTC9117_01779</name>
</gene>
<dbReference type="InterPro" id="IPR050330">
    <property type="entry name" value="Bact_OuterMem_StrucFunc"/>
</dbReference>
<name>A0A376Y520_ECOLX</name>
<dbReference type="GO" id="GO:0009279">
    <property type="term" value="C:cell outer membrane"/>
    <property type="evidence" value="ECO:0007669"/>
    <property type="project" value="UniProtKB-SubCell"/>
</dbReference>
<dbReference type="CDD" id="cd07185">
    <property type="entry name" value="OmpA_C-like"/>
    <property type="match status" value="1"/>
</dbReference>
<comment type="subcellular location">
    <subcellularLocation>
        <location evidence="1">Cell outer membrane</location>
    </subcellularLocation>
</comment>
<dbReference type="NCBIfam" id="NF007424">
    <property type="entry name" value="PRK09967.1"/>
    <property type="match status" value="1"/>
</dbReference>
<reference evidence="5 6" key="1">
    <citation type="submission" date="2018-06" db="EMBL/GenBank/DDBJ databases">
        <authorList>
            <consortium name="Pathogen Informatics"/>
            <person name="Doyle S."/>
        </authorList>
    </citation>
    <scope>NUCLEOTIDE SEQUENCE [LARGE SCALE GENOMIC DNA]</scope>
    <source>
        <strain evidence="5 6">NCTC9117</strain>
    </source>
</reference>
<evidence type="ECO:0000313" key="6">
    <source>
        <dbReference type="Proteomes" id="UP000254785"/>
    </source>
</evidence>
<feature type="domain" description="OmpA-like" evidence="4">
    <location>
        <begin position="43"/>
        <end position="161"/>
    </location>
</feature>
<evidence type="ECO:0000256" key="3">
    <source>
        <dbReference type="PROSITE-ProRule" id="PRU00473"/>
    </source>
</evidence>
<protein>
    <submittedName>
        <fullName evidence="5">Outer membrane lipoprotein</fullName>
    </submittedName>
</protein>
<dbReference type="EMBL" id="UGDC01000003">
    <property type="protein sequence ID" value="STJ79212.1"/>
    <property type="molecule type" value="Genomic_DNA"/>
</dbReference>
<dbReference type="PROSITE" id="PS51123">
    <property type="entry name" value="OMPA_2"/>
    <property type="match status" value="1"/>
</dbReference>
<dbReference type="PANTHER" id="PTHR30329:SF17">
    <property type="entry name" value="LIPOPROTEIN YFIB-RELATED"/>
    <property type="match status" value="1"/>
</dbReference>
<accession>A0A376Y520</accession>
<dbReference type="InterPro" id="IPR006665">
    <property type="entry name" value="OmpA-like"/>
</dbReference>
<proteinExistence type="predicted"/>
<evidence type="ECO:0000256" key="1">
    <source>
        <dbReference type="ARBA" id="ARBA00004442"/>
    </source>
</evidence>